<name>A0A316DKZ1_9FLAO</name>
<reference evidence="2 3" key="1">
    <citation type="submission" date="2018-05" db="EMBL/GenBank/DDBJ databases">
        <title>Genomic Encyclopedia of Archaeal and Bacterial Type Strains, Phase II (KMG-II): from individual species to whole genera.</title>
        <authorList>
            <person name="Goeker M."/>
        </authorList>
    </citation>
    <scope>NUCLEOTIDE SEQUENCE [LARGE SCALE GENOMIC DNA]</scope>
    <source>
        <strain evidence="2 3">DSM 22637</strain>
    </source>
</reference>
<dbReference type="PROSITE" id="PS00018">
    <property type="entry name" value="EF_HAND_1"/>
    <property type="match status" value="1"/>
</dbReference>
<dbReference type="AlphaFoldDB" id="A0A316DKZ1"/>
<feature type="region of interest" description="Disordered" evidence="1">
    <location>
        <begin position="180"/>
        <end position="259"/>
    </location>
</feature>
<organism evidence="2 3">
    <name type="scientific">Xanthomarina spongicola</name>
    <dbReference type="NCBI Taxonomy" id="570520"/>
    <lineage>
        <taxon>Bacteria</taxon>
        <taxon>Pseudomonadati</taxon>
        <taxon>Bacteroidota</taxon>
        <taxon>Flavobacteriia</taxon>
        <taxon>Flavobacteriales</taxon>
        <taxon>Flavobacteriaceae</taxon>
        <taxon>Xanthomarina</taxon>
    </lineage>
</organism>
<proteinExistence type="predicted"/>
<feature type="compositionally biased region" description="Acidic residues" evidence="1">
    <location>
        <begin position="180"/>
        <end position="190"/>
    </location>
</feature>
<feature type="compositionally biased region" description="Acidic residues" evidence="1">
    <location>
        <begin position="227"/>
        <end position="259"/>
    </location>
</feature>
<keyword evidence="3" id="KW-1185">Reference proteome</keyword>
<evidence type="ECO:0000313" key="3">
    <source>
        <dbReference type="Proteomes" id="UP000245430"/>
    </source>
</evidence>
<evidence type="ECO:0000313" key="2">
    <source>
        <dbReference type="EMBL" id="PWK17393.1"/>
    </source>
</evidence>
<dbReference type="InterPro" id="IPR018247">
    <property type="entry name" value="EF_Hand_1_Ca_BS"/>
</dbReference>
<evidence type="ECO:0008006" key="4">
    <source>
        <dbReference type="Google" id="ProtNLM"/>
    </source>
</evidence>
<comment type="caution">
    <text evidence="2">The sequence shown here is derived from an EMBL/GenBank/DDBJ whole genome shotgun (WGS) entry which is preliminary data.</text>
</comment>
<dbReference type="Proteomes" id="UP000245430">
    <property type="component" value="Unassembled WGS sequence"/>
</dbReference>
<accession>A0A316DKZ1</accession>
<protein>
    <recommendedName>
        <fullName evidence="4">Thrombospondin type 3 repeat-containing protein</fullName>
    </recommendedName>
</protein>
<sequence>MILNHDLMSKNRAIKIICKKPRCIFNKSFIFVSNFNRTMRNLIAFLSIILLMTSCDDGDIIFVQLDFDDTFETCGELVFYNVKENPVESLSLQISSPTTTLEDVLELEYIDTDNLLVTLVNPEITGTIDGVNNFLNYRSYSTNSGNLFCNDVPPSNLQITEDQSSSSGIYTISTTYFEDDNDGIPAEMEDLNNNGDLYDDDTDGDGLPNFLDQDDDGDNVLTSTELIDYDNDDDDDNPLTDPQDTDEDGIPNYLDTDDDGDLVLTINEENITQDENPSNDYTNPNLADYLNPDVATTVLATDYRPHSINQTYEVSILIENITFPTLNQNELDFGILEDTRTTGTRIVTPEF</sequence>
<evidence type="ECO:0000256" key="1">
    <source>
        <dbReference type="SAM" id="MobiDB-lite"/>
    </source>
</evidence>
<dbReference type="EMBL" id="QGGP01000009">
    <property type="protein sequence ID" value="PWK17393.1"/>
    <property type="molecule type" value="Genomic_DNA"/>
</dbReference>
<gene>
    <name evidence="2" type="ORF">LX78_02726</name>
</gene>